<reference evidence="1" key="1">
    <citation type="submission" date="2013-04" db="EMBL/GenBank/DDBJ databases">
        <authorList>
            <person name="Harkins D.M."/>
            <person name="Durkin A.S."/>
            <person name="Selengut J.D."/>
            <person name="Sanka R."/>
            <person name="DePew J."/>
            <person name="Purushe J."/>
            <person name="Ahmed A."/>
            <person name="van der Linden H."/>
            <person name="Goris M.G.A."/>
            <person name="Hartskeerl R.A."/>
            <person name="Vinetz J.M."/>
            <person name="Sutton G.G."/>
            <person name="Nelson W.C."/>
            <person name="Fouts D.E."/>
        </authorList>
    </citation>
    <scope>NUCLEOTIDE SEQUENCE [LARGE SCALE GENOMIC DNA]</scope>
    <source>
        <strain evidence="1">BUT 6</strain>
    </source>
</reference>
<dbReference type="Proteomes" id="UP000014540">
    <property type="component" value="Unassembled WGS sequence"/>
</dbReference>
<protein>
    <submittedName>
        <fullName evidence="1">Uncharacterized protein</fullName>
    </submittedName>
</protein>
<keyword evidence="2" id="KW-1185">Reference proteome</keyword>
<dbReference type="STRING" id="1193011.LEP1GSC058_1356"/>
<dbReference type="EMBL" id="AKWZ02000001">
    <property type="protein sequence ID" value="EPG76241.1"/>
    <property type="molecule type" value="Genomic_DNA"/>
</dbReference>
<dbReference type="AlphaFoldDB" id="S3V0M9"/>
<organism evidence="1 2">
    <name type="scientific">Leptospira fainei serovar Hurstbridge str. BUT 6</name>
    <dbReference type="NCBI Taxonomy" id="1193011"/>
    <lineage>
        <taxon>Bacteria</taxon>
        <taxon>Pseudomonadati</taxon>
        <taxon>Spirochaetota</taxon>
        <taxon>Spirochaetia</taxon>
        <taxon>Leptospirales</taxon>
        <taxon>Leptospiraceae</taxon>
        <taxon>Leptospira</taxon>
    </lineage>
</organism>
<comment type="caution">
    <text evidence="1">The sequence shown here is derived from an EMBL/GenBank/DDBJ whole genome shotgun (WGS) entry which is preliminary data.</text>
</comment>
<proteinExistence type="predicted"/>
<sequence length="37" mass="4444">MKLEILFNSQKIDTPLEMHRLFRTFIPGKLRIMNKLA</sequence>
<gene>
    <name evidence="1" type="ORF">LEP1GSC058_1356</name>
</gene>
<name>S3V0M9_9LEPT</name>
<accession>S3V0M9</accession>
<evidence type="ECO:0000313" key="1">
    <source>
        <dbReference type="EMBL" id="EPG76241.1"/>
    </source>
</evidence>
<evidence type="ECO:0000313" key="2">
    <source>
        <dbReference type="Proteomes" id="UP000014540"/>
    </source>
</evidence>